<evidence type="ECO:0000259" key="3">
    <source>
        <dbReference type="PROSITE" id="PS50891"/>
    </source>
</evidence>
<proteinExistence type="inferred from homology"/>
<feature type="compositionally biased region" description="Basic residues" evidence="2">
    <location>
        <begin position="184"/>
        <end position="195"/>
    </location>
</feature>
<reference evidence="5" key="2">
    <citation type="submission" date="2019-10" db="EMBL/GenBank/DDBJ databases">
        <title>A de novo genome assembly of a pear dwarfing rootstock.</title>
        <authorList>
            <person name="Wang F."/>
            <person name="Wang J."/>
            <person name="Li S."/>
            <person name="Zhang Y."/>
            <person name="Fang M."/>
            <person name="Ma L."/>
            <person name="Zhao Y."/>
            <person name="Jiang S."/>
        </authorList>
    </citation>
    <scope>NUCLEOTIDE SEQUENCE [LARGE SCALE GENOMIC DNA]</scope>
</reference>
<dbReference type="AlphaFoldDB" id="A0A5N5GUP4"/>
<dbReference type="EMBL" id="SMOL01000401">
    <property type="protein sequence ID" value="KAB2618363.1"/>
    <property type="molecule type" value="Genomic_DNA"/>
</dbReference>
<reference evidence="4 5" key="3">
    <citation type="submission" date="2019-11" db="EMBL/GenBank/DDBJ databases">
        <title>A de novo genome assembly of a pear dwarfing rootstock.</title>
        <authorList>
            <person name="Wang F."/>
            <person name="Wang J."/>
            <person name="Li S."/>
            <person name="Zhang Y."/>
            <person name="Fang M."/>
            <person name="Ma L."/>
            <person name="Zhao Y."/>
            <person name="Jiang S."/>
        </authorList>
    </citation>
    <scope>NUCLEOTIDE SEQUENCE [LARGE SCALE GENOMIC DNA]</scope>
    <source>
        <strain evidence="4">S2</strain>
        <tissue evidence="4">Leaf</tissue>
    </source>
</reference>
<name>A0A5N5GUP4_9ROSA</name>
<comment type="similarity">
    <text evidence="1">Belongs to the LOB domain-containing protein family.</text>
</comment>
<keyword evidence="5" id="KW-1185">Reference proteome</keyword>
<dbReference type="Pfam" id="PF03195">
    <property type="entry name" value="LOB"/>
    <property type="match status" value="1"/>
</dbReference>
<comment type="caution">
    <text evidence="4">The sequence shown here is derived from an EMBL/GenBank/DDBJ whole genome shotgun (WGS) entry which is preliminary data.</text>
</comment>
<evidence type="ECO:0000256" key="1">
    <source>
        <dbReference type="ARBA" id="ARBA00005474"/>
    </source>
</evidence>
<evidence type="ECO:0000313" key="4">
    <source>
        <dbReference type="EMBL" id="KAB2618363.1"/>
    </source>
</evidence>
<evidence type="ECO:0000256" key="2">
    <source>
        <dbReference type="SAM" id="MobiDB-lite"/>
    </source>
</evidence>
<feature type="domain" description="LOB" evidence="3">
    <location>
        <begin position="5"/>
        <end position="106"/>
    </location>
</feature>
<protein>
    <submittedName>
        <fullName evidence="4">LOB domain-containing protein 22-like</fullName>
    </submittedName>
</protein>
<reference evidence="4 5" key="1">
    <citation type="submission" date="2019-09" db="EMBL/GenBank/DDBJ databases">
        <authorList>
            <person name="Ou C."/>
        </authorList>
    </citation>
    <scope>NUCLEOTIDE SEQUENCE [LARGE SCALE GENOMIC DNA]</scope>
    <source>
        <strain evidence="4">S2</strain>
        <tissue evidence="4">Leaf</tissue>
    </source>
</reference>
<accession>A0A5N5GUP4</accession>
<dbReference type="OrthoDB" id="1159422at2759"/>
<sequence length="202" mass="23138">MANSKACAACKYQRRKCTQTCELASYFPASRFVEFVNAQHTFGMSNIEKILATVEPDQRPAAAETILFEGNIWRNNPSVGCLGVTRFLREQVDFHEKELEMTNLYLAFYRELKQQLDSLKIQSAREAPVVPDQFPRITAEMKKYEEGYIYMSSLEDAQEKAFVIGLMQPASFTSGREREEGICRRRTISKSKAKGKQPLDQE</sequence>
<feature type="region of interest" description="Disordered" evidence="2">
    <location>
        <begin position="176"/>
        <end position="202"/>
    </location>
</feature>
<gene>
    <name evidence="4" type="ORF">D8674_014232</name>
</gene>
<evidence type="ECO:0000313" key="5">
    <source>
        <dbReference type="Proteomes" id="UP000327157"/>
    </source>
</evidence>
<dbReference type="PANTHER" id="PTHR31301">
    <property type="entry name" value="LOB DOMAIN-CONTAINING PROTEIN 4-RELATED"/>
    <property type="match status" value="1"/>
</dbReference>
<dbReference type="Proteomes" id="UP000327157">
    <property type="component" value="Chromosome 15"/>
</dbReference>
<dbReference type="PROSITE" id="PS50891">
    <property type="entry name" value="LOB"/>
    <property type="match status" value="1"/>
</dbReference>
<dbReference type="PANTHER" id="PTHR31301:SF103">
    <property type="entry name" value="LOB DOMAIN-CONTAINING PROTEIN 5-RELATED"/>
    <property type="match status" value="1"/>
</dbReference>
<dbReference type="InterPro" id="IPR004883">
    <property type="entry name" value="LOB"/>
</dbReference>
<organism evidence="4 5">
    <name type="scientific">Pyrus ussuriensis x Pyrus communis</name>
    <dbReference type="NCBI Taxonomy" id="2448454"/>
    <lineage>
        <taxon>Eukaryota</taxon>
        <taxon>Viridiplantae</taxon>
        <taxon>Streptophyta</taxon>
        <taxon>Embryophyta</taxon>
        <taxon>Tracheophyta</taxon>
        <taxon>Spermatophyta</taxon>
        <taxon>Magnoliopsida</taxon>
        <taxon>eudicotyledons</taxon>
        <taxon>Gunneridae</taxon>
        <taxon>Pentapetalae</taxon>
        <taxon>rosids</taxon>
        <taxon>fabids</taxon>
        <taxon>Rosales</taxon>
        <taxon>Rosaceae</taxon>
        <taxon>Amygdaloideae</taxon>
        <taxon>Maleae</taxon>
        <taxon>Pyrus</taxon>
    </lineage>
</organism>